<organism evidence="5 6">
    <name type="scientific">Ulvibacterium marinum</name>
    <dbReference type="NCBI Taxonomy" id="2419782"/>
    <lineage>
        <taxon>Bacteria</taxon>
        <taxon>Pseudomonadati</taxon>
        <taxon>Bacteroidota</taxon>
        <taxon>Flavobacteriia</taxon>
        <taxon>Flavobacteriales</taxon>
        <taxon>Flavobacteriaceae</taxon>
        <taxon>Ulvibacterium</taxon>
    </lineage>
</organism>
<evidence type="ECO:0000313" key="5">
    <source>
        <dbReference type="EMBL" id="RKN79590.1"/>
    </source>
</evidence>
<dbReference type="PANTHER" id="PTHR43630">
    <property type="entry name" value="POLY-BETA-1,6-N-ACETYL-D-GLUCOSAMINE SYNTHASE"/>
    <property type="match status" value="1"/>
</dbReference>
<dbReference type="InterPro" id="IPR029044">
    <property type="entry name" value="Nucleotide-diphossugar_trans"/>
</dbReference>
<dbReference type="InterPro" id="IPR001173">
    <property type="entry name" value="Glyco_trans_2-like"/>
</dbReference>
<proteinExistence type="inferred from homology"/>
<dbReference type="EMBL" id="RBCJ01000003">
    <property type="protein sequence ID" value="RKN79590.1"/>
    <property type="molecule type" value="Genomic_DNA"/>
</dbReference>
<dbReference type="GO" id="GO:0016757">
    <property type="term" value="F:glycosyltransferase activity"/>
    <property type="evidence" value="ECO:0007669"/>
    <property type="project" value="UniProtKB-KW"/>
</dbReference>
<keyword evidence="6" id="KW-1185">Reference proteome</keyword>
<evidence type="ECO:0000256" key="3">
    <source>
        <dbReference type="ARBA" id="ARBA00022679"/>
    </source>
</evidence>
<dbReference type="Gene3D" id="3.90.550.10">
    <property type="entry name" value="Spore Coat Polysaccharide Biosynthesis Protein SpsA, Chain A"/>
    <property type="match status" value="1"/>
</dbReference>
<dbReference type="AlphaFoldDB" id="A0A3B0C365"/>
<dbReference type="PANTHER" id="PTHR43630:SF1">
    <property type="entry name" value="POLY-BETA-1,6-N-ACETYL-D-GLUCOSAMINE SYNTHASE"/>
    <property type="match status" value="1"/>
</dbReference>
<feature type="domain" description="Glycosyltransferase 2-like" evidence="4">
    <location>
        <begin position="5"/>
        <end position="146"/>
    </location>
</feature>
<dbReference type="Proteomes" id="UP000276603">
    <property type="component" value="Unassembled WGS sequence"/>
</dbReference>
<name>A0A3B0C365_9FLAO</name>
<keyword evidence="3 5" id="KW-0808">Transferase</keyword>
<comment type="similarity">
    <text evidence="1">Belongs to the glycosyltransferase 2 family.</text>
</comment>
<protein>
    <submittedName>
        <fullName evidence="5">Glycosyltransferase family 2 protein</fullName>
    </submittedName>
</protein>
<evidence type="ECO:0000256" key="2">
    <source>
        <dbReference type="ARBA" id="ARBA00022676"/>
    </source>
</evidence>
<evidence type="ECO:0000256" key="1">
    <source>
        <dbReference type="ARBA" id="ARBA00006739"/>
    </source>
</evidence>
<reference evidence="5 6" key="1">
    <citation type="submission" date="2018-10" db="EMBL/GenBank/DDBJ databases">
        <title>Ulvibacterium marinum gen. nov., sp. nov., a novel marine bacterium of the family Flavobacteriaceae, isolated from a culture of the green alga Ulva prolifera.</title>
        <authorList>
            <person name="Zhang Z."/>
        </authorList>
    </citation>
    <scope>NUCLEOTIDE SEQUENCE [LARGE SCALE GENOMIC DNA]</scope>
    <source>
        <strain evidence="5 6">CCMM003</strain>
    </source>
</reference>
<comment type="caution">
    <text evidence="5">The sequence shown here is derived from an EMBL/GenBank/DDBJ whole genome shotgun (WGS) entry which is preliminary data.</text>
</comment>
<dbReference type="SUPFAM" id="SSF53448">
    <property type="entry name" value="Nucleotide-diphospho-sugar transferases"/>
    <property type="match status" value="1"/>
</dbReference>
<evidence type="ECO:0000259" key="4">
    <source>
        <dbReference type="Pfam" id="PF00535"/>
    </source>
</evidence>
<dbReference type="Pfam" id="PF00535">
    <property type="entry name" value="Glycos_transf_2"/>
    <property type="match status" value="1"/>
</dbReference>
<dbReference type="CDD" id="cd00761">
    <property type="entry name" value="Glyco_tranf_GTA_type"/>
    <property type="match status" value="1"/>
</dbReference>
<sequence length="289" mass="32849">MDYYIIIPAHNEESFLADTLNSVQRQSLPPKKVVVVNDNSTDGTESIIDDFVKGSPIFEKLNSISSTDHLPGRKVINAFNKALETLDETYDFLVKLDADIILPKTYFESIAEIFKTQPEVGIAGGFAYERDSNGVWKLNHPMNKDHVRGAFKAYSKACFIAINGLRNAIGWDTVDELLAQYHGFKIFTEETLKVKHLRPTGKAYNKKARLLQGEAMYTMGYGILLSGIASMKMALKQQNANVFFHNLRGFYNAKKNKTPYLISEKEAKFIRRLRWKNVRNKFLLTHLSG</sequence>
<accession>A0A3B0C365</accession>
<keyword evidence="2" id="KW-0328">Glycosyltransferase</keyword>
<evidence type="ECO:0000313" key="6">
    <source>
        <dbReference type="Proteomes" id="UP000276603"/>
    </source>
</evidence>
<gene>
    <name evidence="5" type="ORF">D7Z94_14925</name>
</gene>
<dbReference type="RefSeq" id="WP_120712403.1">
    <property type="nucleotide sequence ID" value="NZ_RBCJ01000003.1"/>
</dbReference>
<dbReference type="OrthoDB" id="1142396at2"/>